<dbReference type="SUPFAM" id="SSF51735">
    <property type="entry name" value="NAD(P)-binding Rossmann-fold domains"/>
    <property type="match status" value="1"/>
</dbReference>
<dbReference type="InterPro" id="IPR047122">
    <property type="entry name" value="Trans-enoyl_RdTase-like"/>
</dbReference>
<evidence type="ECO:0000313" key="3">
    <source>
        <dbReference type="Proteomes" id="UP000027222"/>
    </source>
</evidence>
<proteinExistence type="predicted"/>
<dbReference type="AlphaFoldDB" id="A0A067SD45"/>
<keyword evidence="3" id="KW-1185">Reference proteome</keyword>
<dbReference type="OrthoDB" id="9992527at2759"/>
<dbReference type="InterPro" id="IPR036291">
    <property type="entry name" value="NAD(P)-bd_dom_sf"/>
</dbReference>
<evidence type="ECO:0000313" key="2">
    <source>
        <dbReference type="EMBL" id="KDR68845.1"/>
    </source>
</evidence>
<dbReference type="SMART" id="SM00829">
    <property type="entry name" value="PKS_ER"/>
    <property type="match status" value="1"/>
</dbReference>
<dbReference type="PANTHER" id="PTHR45348">
    <property type="entry name" value="HYPOTHETICAL OXIDOREDUCTASE (EUROFUNG)"/>
    <property type="match status" value="1"/>
</dbReference>
<gene>
    <name evidence="2" type="ORF">GALMADRAFT_230938</name>
</gene>
<dbReference type="Proteomes" id="UP000027222">
    <property type="component" value="Unassembled WGS sequence"/>
</dbReference>
<dbReference type="STRING" id="685588.A0A067SD45"/>
<reference evidence="3" key="1">
    <citation type="journal article" date="2014" name="Proc. Natl. Acad. Sci. U.S.A.">
        <title>Extensive sampling of basidiomycete genomes demonstrates inadequacy of the white-rot/brown-rot paradigm for wood decay fungi.</title>
        <authorList>
            <person name="Riley R."/>
            <person name="Salamov A.A."/>
            <person name="Brown D.W."/>
            <person name="Nagy L.G."/>
            <person name="Floudas D."/>
            <person name="Held B.W."/>
            <person name="Levasseur A."/>
            <person name="Lombard V."/>
            <person name="Morin E."/>
            <person name="Otillar R."/>
            <person name="Lindquist E.A."/>
            <person name="Sun H."/>
            <person name="LaButti K.M."/>
            <person name="Schmutz J."/>
            <person name="Jabbour D."/>
            <person name="Luo H."/>
            <person name="Baker S.E."/>
            <person name="Pisabarro A.G."/>
            <person name="Walton J.D."/>
            <person name="Blanchette R.A."/>
            <person name="Henrissat B."/>
            <person name="Martin F."/>
            <person name="Cullen D."/>
            <person name="Hibbett D.S."/>
            <person name="Grigoriev I.V."/>
        </authorList>
    </citation>
    <scope>NUCLEOTIDE SEQUENCE [LARGE SCALE GENOMIC DNA]</scope>
    <source>
        <strain evidence="3">CBS 339.88</strain>
    </source>
</reference>
<dbReference type="InterPro" id="IPR011032">
    <property type="entry name" value="GroES-like_sf"/>
</dbReference>
<sequence length="345" mass="36964">MTTHTAIATTAKGVYGAIQVPTEQPAPDEVLIKVAYASVAGFDVYVSSIGWYVEEYPVGLGLGAAGTVVSVGEGVHDLQIGDRVYVSLAFKGTRARALQEFSVQSRSTVAKIPDNLPFDVAATIPDNFGVGYYTLFTKLSLPVTSFPATTPPPLASTPILVYGGGGSASQSIIQLLRIAGYTNILTTASPKHHNYLISLGATRCFDYRHPQLVEEIAEAVGGDGKVPIVIDGITTETTISTCAKVIRPGGDLALLLPISPGNSLVDSSGAEVYMELREDVNPLPEGVKYVGIRAFLAEEDPFLRENLFIKILPELLQAGLVKPNHVRLIDFPGTLEERVKWVLIW</sequence>
<dbReference type="PANTHER" id="PTHR45348:SF3">
    <property type="entry name" value="ENOYL REDUCTASE (ER) DOMAIN-CONTAINING PROTEIN"/>
    <property type="match status" value="1"/>
</dbReference>
<dbReference type="SUPFAM" id="SSF50129">
    <property type="entry name" value="GroES-like"/>
    <property type="match status" value="1"/>
</dbReference>
<dbReference type="GO" id="GO:0016651">
    <property type="term" value="F:oxidoreductase activity, acting on NAD(P)H"/>
    <property type="evidence" value="ECO:0007669"/>
    <property type="project" value="InterPro"/>
</dbReference>
<dbReference type="Pfam" id="PF00107">
    <property type="entry name" value="ADH_zinc_N"/>
    <property type="match status" value="1"/>
</dbReference>
<dbReference type="CDD" id="cd08249">
    <property type="entry name" value="enoyl_reductase_like"/>
    <property type="match status" value="1"/>
</dbReference>
<protein>
    <recommendedName>
        <fullName evidence="1">Enoyl reductase (ER) domain-containing protein</fullName>
    </recommendedName>
</protein>
<accession>A0A067SD45</accession>
<feature type="domain" description="Enoyl reductase (ER)" evidence="1">
    <location>
        <begin position="13"/>
        <end position="343"/>
    </location>
</feature>
<evidence type="ECO:0000259" key="1">
    <source>
        <dbReference type="SMART" id="SM00829"/>
    </source>
</evidence>
<dbReference type="InterPro" id="IPR013154">
    <property type="entry name" value="ADH-like_N"/>
</dbReference>
<dbReference type="EMBL" id="KL142405">
    <property type="protein sequence ID" value="KDR68845.1"/>
    <property type="molecule type" value="Genomic_DNA"/>
</dbReference>
<organism evidence="2 3">
    <name type="scientific">Galerina marginata (strain CBS 339.88)</name>
    <dbReference type="NCBI Taxonomy" id="685588"/>
    <lineage>
        <taxon>Eukaryota</taxon>
        <taxon>Fungi</taxon>
        <taxon>Dikarya</taxon>
        <taxon>Basidiomycota</taxon>
        <taxon>Agaricomycotina</taxon>
        <taxon>Agaricomycetes</taxon>
        <taxon>Agaricomycetidae</taxon>
        <taxon>Agaricales</taxon>
        <taxon>Agaricineae</taxon>
        <taxon>Strophariaceae</taxon>
        <taxon>Galerina</taxon>
    </lineage>
</organism>
<dbReference type="InterPro" id="IPR020843">
    <property type="entry name" value="ER"/>
</dbReference>
<dbReference type="InterPro" id="IPR013149">
    <property type="entry name" value="ADH-like_C"/>
</dbReference>
<name>A0A067SD45_GALM3</name>
<dbReference type="Gene3D" id="3.40.50.720">
    <property type="entry name" value="NAD(P)-binding Rossmann-like Domain"/>
    <property type="match status" value="1"/>
</dbReference>
<dbReference type="HOGENOM" id="CLU_026673_16_5_1"/>
<dbReference type="Pfam" id="PF08240">
    <property type="entry name" value="ADH_N"/>
    <property type="match status" value="1"/>
</dbReference>
<dbReference type="Gene3D" id="3.90.180.10">
    <property type="entry name" value="Medium-chain alcohol dehydrogenases, catalytic domain"/>
    <property type="match status" value="1"/>
</dbReference>